<keyword evidence="1" id="KW-1185">Reference proteome</keyword>
<protein>
    <submittedName>
        <fullName evidence="2">ZZ-type domain-containing protein</fullName>
    </submittedName>
</protein>
<sequence>MPMVVCRWQWYFISRTALYIDITCVVFNFRPIKLLIGLLHQLSLRLRHS</sequence>
<accession>A0A915BT80</accession>
<organism evidence="1 2">
    <name type="scientific">Parascaris univalens</name>
    <name type="common">Nematode worm</name>
    <dbReference type="NCBI Taxonomy" id="6257"/>
    <lineage>
        <taxon>Eukaryota</taxon>
        <taxon>Metazoa</taxon>
        <taxon>Ecdysozoa</taxon>
        <taxon>Nematoda</taxon>
        <taxon>Chromadorea</taxon>
        <taxon>Rhabditida</taxon>
        <taxon>Spirurina</taxon>
        <taxon>Ascaridomorpha</taxon>
        <taxon>Ascaridoidea</taxon>
        <taxon>Ascarididae</taxon>
        <taxon>Parascaris</taxon>
    </lineage>
</organism>
<reference evidence="2" key="1">
    <citation type="submission" date="2022-11" db="UniProtKB">
        <authorList>
            <consortium name="WormBaseParasite"/>
        </authorList>
    </citation>
    <scope>IDENTIFICATION</scope>
</reference>
<evidence type="ECO:0000313" key="2">
    <source>
        <dbReference type="WBParaSite" id="PgR057_g041_t01"/>
    </source>
</evidence>
<dbReference type="AlphaFoldDB" id="A0A915BT80"/>
<dbReference type="Proteomes" id="UP000887569">
    <property type="component" value="Unplaced"/>
</dbReference>
<evidence type="ECO:0000313" key="1">
    <source>
        <dbReference type="Proteomes" id="UP000887569"/>
    </source>
</evidence>
<proteinExistence type="predicted"/>
<dbReference type="WBParaSite" id="PgR057_g041_t01">
    <property type="protein sequence ID" value="PgR057_g041_t01"/>
    <property type="gene ID" value="PgR057_g041"/>
</dbReference>
<name>A0A915BT80_PARUN</name>